<dbReference type="InterPro" id="IPR036271">
    <property type="entry name" value="Tet_transcr_reg_TetR-rel_C_sf"/>
</dbReference>
<dbReference type="GO" id="GO:0003677">
    <property type="term" value="F:DNA binding"/>
    <property type="evidence" value="ECO:0007669"/>
    <property type="project" value="UniProtKB-KW"/>
</dbReference>
<reference evidence="5 6" key="1">
    <citation type="submission" date="2016-06" db="EMBL/GenBank/DDBJ databases">
        <authorList>
            <person name="Kjaerup R.B."/>
            <person name="Dalgaard T.S."/>
            <person name="Juul-Madsen H.R."/>
        </authorList>
    </citation>
    <scope>NUCLEOTIDE SEQUENCE [LARGE SCALE GENOMIC DNA]</scope>
    <source>
        <strain evidence="5 6">GCSL-Mp3</strain>
    </source>
</reference>
<dbReference type="Pfam" id="PF00440">
    <property type="entry name" value="TetR_N"/>
    <property type="match status" value="1"/>
</dbReference>
<dbReference type="InterPro" id="IPR001647">
    <property type="entry name" value="HTH_TetR"/>
</dbReference>
<gene>
    <name evidence="5" type="ORF">AYY17_08820</name>
</gene>
<evidence type="ECO:0000313" key="5">
    <source>
        <dbReference type="EMBL" id="OBU04972.1"/>
    </source>
</evidence>
<evidence type="ECO:0000256" key="2">
    <source>
        <dbReference type="ARBA" id="ARBA00023125"/>
    </source>
</evidence>
<comment type="caution">
    <text evidence="5">The sequence shown here is derived from an EMBL/GenBank/DDBJ whole genome shotgun (WGS) entry which is preliminary data.</text>
</comment>
<keyword evidence="3" id="KW-0804">Transcription</keyword>
<dbReference type="Gene3D" id="1.10.10.60">
    <property type="entry name" value="Homeodomain-like"/>
    <property type="match status" value="1"/>
</dbReference>
<evidence type="ECO:0000313" key="6">
    <source>
        <dbReference type="Proteomes" id="UP000092247"/>
    </source>
</evidence>
<dbReference type="Proteomes" id="UP000092247">
    <property type="component" value="Unassembled WGS sequence"/>
</dbReference>
<dbReference type="SUPFAM" id="SSF46689">
    <property type="entry name" value="Homeodomain-like"/>
    <property type="match status" value="1"/>
</dbReference>
<dbReference type="EMBL" id="LZEX01000034">
    <property type="protein sequence ID" value="OBU04972.1"/>
    <property type="molecule type" value="Genomic_DNA"/>
</dbReference>
<dbReference type="AlphaFoldDB" id="A0A1B8H7B3"/>
<sequence length="203" mass="22407">MAQKGRPRNYDSAVALDKIMAQFWRKGYAATSIDELAAETAMKKPSLYAAFGNKERLYQLAMDRFGEIAQQHYSAALAPRSEGEPLYLRLSRYLQATVTLYTGEEGLPGCMVLSTAVAETHNPLIKARLQEVIATQEKMLLTCLNENKTALKEPESASLLAKTLTAFLHSISLRARAGESAEQLAAMTEAGQYVLRMALKTDE</sequence>
<dbReference type="PANTHER" id="PTHR47506">
    <property type="entry name" value="TRANSCRIPTIONAL REGULATORY PROTEIN"/>
    <property type="match status" value="1"/>
</dbReference>
<dbReference type="InterPro" id="IPR009057">
    <property type="entry name" value="Homeodomain-like_sf"/>
</dbReference>
<organism evidence="5 6">
    <name type="scientific">Morganella psychrotolerans</name>
    <dbReference type="NCBI Taxonomy" id="368603"/>
    <lineage>
        <taxon>Bacteria</taxon>
        <taxon>Pseudomonadati</taxon>
        <taxon>Pseudomonadota</taxon>
        <taxon>Gammaproteobacteria</taxon>
        <taxon>Enterobacterales</taxon>
        <taxon>Morganellaceae</taxon>
        <taxon>Morganella</taxon>
    </lineage>
</organism>
<accession>A0A1B8H7B3</accession>
<feature type="domain" description="HTH tetR-type" evidence="4">
    <location>
        <begin position="16"/>
        <end position="59"/>
    </location>
</feature>
<name>A0A1B8H7B3_9GAMM</name>
<evidence type="ECO:0000259" key="4">
    <source>
        <dbReference type="Pfam" id="PF00440"/>
    </source>
</evidence>
<proteinExistence type="predicted"/>
<keyword evidence="1" id="KW-0805">Transcription regulation</keyword>
<keyword evidence="2" id="KW-0238">DNA-binding</keyword>
<dbReference type="SUPFAM" id="SSF48498">
    <property type="entry name" value="Tetracyclin repressor-like, C-terminal domain"/>
    <property type="match status" value="1"/>
</dbReference>
<protein>
    <recommendedName>
        <fullName evidence="4">HTH tetR-type domain-containing protein</fullName>
    </recommendedName>
</protein>
<evidence type="ECO:0000256" key="3">
    <source>
        <dbReference type="ARBA" id="ARBA00023163"/>
    </source>
</evidence>
<dbReference type="PANTHER" id="PTHR47506:SF1">
    <property type="entry name" value="HTH-TYPE TRANSCRIPTIONAL REGULATOR YJDC"/>
    <property type="match status" value="1"/>
</dbReference>
<dbReference type="RefSeq" id="WP_067425011.1">
    <property type="nucleotide sequence ID" value="NZ_LZEX01000034.1"/>
</dbReference>
<dbReference type="Gene3D" id="1.10.357.10">
    <property type="entry name" value="Tetracycline Repressor, domain 2"/>
    <property type="match status" value="1"/>
</dbReference>
<evidence type="ECO:0000256" key="1">
    <source>
        <dbReference type="ARBA" id="ARBA00023015"/>
    </source>
</evidence>